<reference evidence="3" key="2">
    <citation type="submission" date="2023-05" db="EMBL/GenBank/DDBJ databases">
        <authorList>
            <consortium name="Lawrence Berkeley National Laboratory"/>
            <person name="Steindorff A."/>
            <person name="Hensen N."/>
            <person name="Bonometti L."/>
            <person name="Westerberg I."/>
            <person name="Brannstrom I.O."/>
            <person name="Guillou S."/>
            <person name="Cros-Aarteil S."/>
            <person name="Calhoun S."/>
            <person name="Haridas S."/>
            <person name="Kuo A."/>
            <person name="Mondo S."/>
            <person name="Pangilinan J."/>
            <person name="Riley R."/>
            <person name="Labutti K."/>
            <person name="Andreopoulos B."/>
            <person name="Lipzen A."/>
            <person name="Chen C."/>
            <person name="Yanf M."/>
            <person name="Daum C."/>
            <person name="Ng V."/>
            <person name="Clum A."/>
            <person name="Ohm R."/>
            <person name="Martin F."/>
            <person name="Silar P."/>
            <person name="Natvig D."/>
            <person name="Lalanne C."/>
            <person name="Gautier V."/>
            <person name="Ament-Velasquez S.L."/>
            <person name="Kruys A."/>
            <person name="Hutchinson M.I."/>
            <person name="Powell A.J."/>
            <person name="Barry K."/>
            <person name="Miller A.N."/>
            <person name="Grigoriev I.V."/>
            <person name="Debuchy R."/>
            <person name="Gladieux P."/>
            <person name="Thoren M.H."/>
            <person name="Johannesson H."/>
        </authorList>
    </citation>
    <scope>NUCLEOTIDE SEQUENCE</scope>
    <source>
        <strain evidence="3">CBS 990.96</strain>
    </source>
</reference>
<proteinExistence type="predicted"/>
<dbReference type="EMBL" id="MU865557">
    <property type="protein sequence ID" value="KAK4221353.1"/>
    <property type="molecule type" value="Genomic_DNA"/>
</dbReference>
<name>A0AAN6YMY7_9PEZI</name>
<evidence type="ECO:0000256" key="1">
    <source>
        <dbReference type="SAM" id="MobiDB-lite"/>
    </source>
</evidence>
<feature type="region of interest" description="Disordered" evidence="1">
    <location>
        <begin position="95"/>
        <end position="150"/>
    </location>
</feature>
<keyword evidence="2" id="KW-0472">Membrane</keyword>
<protein>
    <submittedName>
        <fullName evidence="3">Uncharacterized protein</fullName>
    </submittedName>
</protein>
<keyword evidence="4" id="KW-1185">Reference proteome</keyword>
<dbReference type="AlphaFoldDB" id="A0AAN6YMY7"/>
<sequence length="150" mass="16329">MVVGNHAASQGTREIHRFRLAGSLIMVICFGGPSFVLVWYWTRVLVKVFDGCSPDKNSHAEVPCITRDYLWGSAGFGLLFALVVLVLNILISSEQRSTGQHAEPRGDEIELDDIEPPAHNPPAENDAIPGTPPRHAVEHPPANQLSASNL</sequence>
<comment type="caution">
    <text evidence="3">The sequence shown here is derived from an EMBL/GenBank/DDBJ whole genome shotgun (WGS) entry which is preliminary data.</text>
</comment>
<accession>A0AAN6YMY7</accession>
<evidence type="ECO:0000256" key="2">
    <source>
        <dbReference type="SAM" id="Phobius"/>
    </source>
</evidence>
<organism evidence="3 4">
    <name type="scientific">Podospora fimiseda</name>
    <dbReference type="NCBI Taxonomy" id="252190"/>
    <lineage>
        <taxon>Eukaryota</taxon>
        <taxon>Fungi</taxon>
        <taxon>Dikarya</taxon>
        <taxon>Ascomycota</taxon>
        <taxon>Pezizomycotina</taxon>
        <taxon>Sordariomycetes</taxon>
        <taxon>Sordariomycetidae</taxon>
        <taxon>Sordariales</taxon>
        <taxon>Podosporaceae</taxon>
        <taxon>Podospora</taxon>
    </lineage>
</organism>
<reference evidence="3" key="1">
    <citation type="journal article" date="2023" name="Mol. Phylogenet. Evol.">
        <title>Genome-scale phylogeny and comparative genomics of the fungal order Sordariales.</title>
        <authorList>
            <person name="Hensen N."/>
            <person name="Bonometti L."/>
            <person name="Westerberg I."/>
            <person name="Brannstrom I.O."/>
            <person name="Guillou S."/>
            <person name="Cros-Aarteil S."/>
            <person name="Calhoun S."/>
            <person name="Haridas S."/>
            <person name="Kuo A."/>
            <person name="Mondo S."/>
            <person name="Pangilinan J."/>
            <person name="Riley R."/>
            <person name="LaButti K."/>
            <person name="Andreopoulos B."/>
            <person name="Lipzen A."/>
            <person name="Chen C."/>
            <person name="Yan M."/>
            <person name="Daum C."/>
            <person name="Ng V."/>
            <person name="Clum A."/>
            <person name="Steindorff A."/>
            <person name="Ohm R.A."/>
            <person name="Martin F."/>
            <person name="Silar P."/>
            <person name="Natvig D.O."/>
            <person name="Lalanne C."/>
            <person name="Gautier V."/>
            <person name="Ament-Velasquez S.L."/>
            <person name="Kruys A."/>
            <person name="Hutchinson M.I."/>
            <person name="Powell A.J."/>
            <person name="Barry K."/>
            <person name="Miller A.N."/>
            <person name="Grigoriev I.V."/>
            <person name="Debuchy R."/>
            <person name="Gladieux P."/>
            <person name="Hiltunen Thoren M."/>
            <person name="Johannesson H."/>
        </authorList>
    </citation>
    <scope>NUCLEOTIDE SEQUENCE</scope>
    <source>
        <strain evidence="3">CBS 990.96</strain>
    </source>
</reference>
<keyword evidence="2" id="KW-0812">Transmembrane</keyword>
<evidence type="ECO:0000313" key="3">
    <source>
        <dbReference type="EMBL" id="KAK4221353.1"/>
    </source>
</evidence>
<feature type="transmembrane region" description="Helical" evidence="2">
    <location>
        <begin position="20"/>
        <end position="41"/>
    </location>
</feature>
<evidence type="ECO:0000313" key="4">
    <source>
        <dbReference type="Proteomes" id="UP001301958"/>
    </source>
</evidence>
<feature type="transmembrane region" description="Helical" evidence="2">
    <location>
        <begin position="69"/>
        <end position="91"/>
    </location>
</feature>
<dbReference type="Proteomes" id="UP001301958">
    <property type="component" value="Unassembled WGS sequence"/>
</dbReference>
<gene>
    <name evidence="3" type="ORF">QBC38DRAFT_449249</name>
</gene>
<keyword evidence="2" id="KW-1133">Transmembrane helix</keyword>